<dbReference type="GO" id="GO:0005886">
    <property type="term" value="C:plasma membrane"/>
    <property type="evidence" value="ECO:0007669"/>
    <property type="project" value="UniProtKB-SubCell"/>
</dbReference>
<dbReference type="GO" id="GO:0022857">
    <property type="term" value="F:transmembrane transporter activity"/>
    <property type="evidence" value="ECO:0007669"/>
    <property type="project" value="InterPro"/>
</dbReference>
<dbReference type="SUPFAM" id="SSF103473">
    <property type="entry name" value="MFS general substrate transporter"/>
    <property type="match status" value="1"/>
</dbReference>
<feature type="transmembrane region" description="Helical" evidence="7">
    <location>
        <begin position="115"/>
        <end position="135"/>
    </location>
</feature>
<evidence type="ECO:0000313" key="9">
    <source>
        <dbReference type="EMBL" id="NIK73251.1"/>
    </source>
</evidence>
<feature type="transmembrane region" description="Helical" evidence="7">
    <location>
        <begin position="20"/>
        <end position="39"/>
    </location>
</feature>
<dbReference type="InterPro" id="IPR036259">
    <property type="entry name" value="MFS_trans_sf"/>
</dbReference>
<dbReference type="PANTHER" id="PTHR23517">
    <property type="entry name" value="RESISTANCE PROTEIN MDTM, PUTATIVE-RELATED-RELATED"/>
    <property type="match status" value="1"/>
</dbReference>
<feature type="transmembrane region" description="Helical" evidence="7">
    <location>
        <begin position="180"/>
        <end position="198"/>
    </location>
</feature>
<evidence type="ECO:0000256" key="5">
    <source>
        <dbReference type="ARBA" id="ARBA00022989"/>
    </source>
</evidence>
<dbReference type="CDD" id="cd17325">
    <property type="entry name" value="MFS_MdtG_SLC18_like"/>
    <property type="match status" value="1"/>
</dbReference>
<feature type="transmembrane region" description="Helical" evidence="7">
    <location>
        <begin position="293"/>
        <end position="312"/>
    </location>
</feature>
<keyword evidence="3" id="KW-1003">Cell membrane</keyword>
<evidence type="ECO:0000256" key="6">
    <source>
        <dbReference type="ARBA" id="ARBA00023136"/>
    </source>
</evidence>
<dbReference type="EMBL" id="JAASRN010000001">
    <property type="protein sequence ID" value="NIK73251.1"/>
    <property type="molecule type" value="Genomic_DNA"/>
</dbReference>
<dbReference type="PANTHER" id="PTHR23517:SF3">
    <property type="entry name" value="INTEGRAL MEMBRANE TRANSPORT PROTEIN"/>
    <property type="match status" value="1"/>
</dbReference>
<feature type="transmembrane region" description="Helical" evidence="7">
    <location>
        <begin position="318"/>
        <end position="345"/>
    </location>
</feature>
<name>A0A846MP75_9BACT</name>
<feature type="transmembrane region" description="Helical" evidence="7">
    <location>
        <begin position="90"/>
        <end position="109"/>
    </location>
</feature>
<evidence type="ECO:0000313" key="10">
    <source>
        <dbReference type="Proteomes" id="UP000537126"/>
    </source>
</evidence>
<dbReference type="PROSITE" id="PS50850">
    <property type="entry name" value="MFS"/>
    <property type="match status" value="1"/>
</dbReference>
<evidence type="ECO:0000256" key="1">
    <source>
        <dbReference type="ARBA" id="ARBA00004651"/>
    </source>
</evidence>
<keyword evidence="10" id="KW-1185">Reference proteome</keyword>
<feature type="transmembrane region" description="Helical" evidence="7">
    <location>
        <begin position="147"/>
        <end position="168"/>
    </location>
</feature>
<comment type="caution">
    <text evidence="9">The sequence shown here is derived from an EMBL/GenBank/DDBJ whole genome shotgun (WGS) entry which is preliminary data.</text>
</comment>
<keyword evidence="5 7" id="KW-1133">Transmembrane helix</keyword>
<dbReference type="InterPro" id="IPR011701">
    <property type="entry name" value="MFS"/>
</dbReference>
<keyword evidence="6 7" id="KW-0472">Membrane</keyword>
<evidence type="ECO:0000256" key="7">
    <source>
        <dbReference type="SAM" id="Phobius"/>
    </source>
</evidence>
<proteinExistence type="predicted"/>
<sequence>MKKMPLSGKRELHLGLKQNARQFALLVFVNMLVGAVLGVERSVLPLMAQTRMGVASYTALLLFIAVFGFAKAMTNYWMGKNANRYGRKPLLLLGWGLALPIPWLLMYAASWQWVLLANLFLGMSQGIAWTSTVIMKIDLAGHKQRGLAMGLNEFAGYVAVGVASWVAARVAEQHGWEATFWLTLGLTGMGLFLSWIGVRDTTAFVHLEEKATATLSLPWKEKTRRRIVGAVVQGGFFNNLNDGVLWGLLPLWLAQRYEGLEDIGLLVGLYPAVWGVGQLFTGPMADYLPKRPVLWGGMFLQGISILGLTVAASTPLLVIALLGLGIGTAMVYPTFLATIAGVVSAYARARYLGVYRLWRDLGYVGGALLSGWLADSWSLELAFWVVGGLTLASAVFLRLRLPDNL</sequence>
<evidence type="ECO:0000259" key="8">
    <source>
        <dbReference type="PROSITE" id="PS50850"/>
    </source>
</evidence>
<dbReference type="InterPro" id="IPR020846">
    <property type="entry name" value="MFS_dom"/>
</dbReference>
<reference evidence="9 10" key="1">
    <citation type="submission" date="2020-03" db="EMBL/GenBank/DDBJ databases">
        <title>Genomic Encyclopedia of Type Strains, Phase IV (KMG-IV): sequencing the most valuable type-strain genomes for metagenomic binning, comparative biology and taxonomic classification.</title>
        <authorList>
            <person name="Goeker M."/>
        </authorList>
    </citation>
    <scope>NUCLEOTIDE SEQUENCE [LARGE SCALE GENOMIC DNA]</scope>
    <source>
        <strain evidence="9 10">DSM 5718</strain>
    </source>
</reference>
<dbReference type="InterPro" id="IPR050171">
    <property type="entry name" value="MFS_Transporters"/>
</dbReference>
<dbReference type="Gene3D" id="1.20.1250.20">
    <property type="entry name" value="MFS general substrate transporter like domains"/>
    <property type="match status" value="2"/>
</dbReference>
<dbReference type="Pfam" id="PF07690">
    <property type="entry name" value="MFS_1"/>
    <property type="match status" value="2"/>
</dbReference>
<comment type="subcellular location">
    <subcellularLocation>
        <location evidence="1">Cell membrane</location>
        <topology evidence="1">Multi-pass membrane protein</topology>
    </subcellularLocation>
</comment>
<dbReference type="Proteomes" id="UP000537126">
    <property type="component" value="Unassembled WGS sequence"/>
</dbReference>
<organism evidence="9 10">
    <name type="scientific">Thermonema lapsum</name>
    <dbReference type="NCBI Taxonomy" id="28195"/>
    <lineage>
        <taxon>Bacteria</taxon>
        <taxon>Pseudomonadati</taxon>
        <taxon>Bacteroidota</taxon>
        <taxon>Cytophagia</taxon>
        <taxon>Cytophagales</taxon>
        <taxon>Thermonemataceae</taxon>
        <taxon>Thermonema</taxon>
    </lineage>
</organism>
<keyword evidence="2" id="KW-0813">Transport</keyword>
<feature type="transmembrane region" description="Helical" evidence="7">
    <location>
        <begin position="59"/>
        <end position="78"/>
    </location>
</feature>
<evidence type="ECO:0000256" key="2">
    <source>
        <dbReference type="ARBA" id="ARBA00022448"/>
    </source>
</evidence>
<accession>A0A846MP75</accession>
<protein>
    <submittedName>
        <fullName evidence="9">Putative MFS family arabinose efflux permease</fullName>
    </submittedName>
</protein>
<feature type="domain" description="Major facilitator superfamily (MFS) profile" evidence="8">
    <location>
        <begin position="227"/>
        <end position="405"/>
    </location>
</feature>
<feature type="transmembrane region" description="Helical" evidence="7">
    <location>
        <begin position="381"/>
        <end position="399"/>
    </location>
</feature>
<dbReference type="RefSeq" id="WP_166918509.1">
    <property type="nucleotide sequence ID" value="NZ_JAASRN010000001.1"/>
</dbReference>
<feature type="transmembrane region" description="Helical" evidence="7">
    <location>
        <begin position="263"/>
        <end position="281"/>
    </location>
</feature>
<evidence type="ECO:0000256" key="4">
    <source>
        <dbReference type="ARBA" id="ARBA00022692"/>
    </source>
</evidence>
<dbReference type="AlphaFoldDB" id="A0A846MP75"/>
<gene>
    <name evidence="9" type="ORF">FHS56_000737</name>
</gene>
<evidence type="ECO:0000256" key="3">
    <source>
        <dbReference type="ARBA" id="ARBA00022475"/>
    </source>
</evidence>
<keyword evidence="4 7" id="KW-0812">Transmembrane</keyword>